<dbReference type="InterPro" id="IPR011852">
    <property type="entry name" value="TRAP_TAXI"/>
</dbReference>
<accession>A0A841GP28</accession>
<evidence type="ECO:0008006" key="4">
    <source>
        <dbReference type="Google" id="ProtNLM"/>
    </source>
</evidence>
<dbReference type="PANTHER" id="PTHR42941">
    <property type="entry name" value="SLL1037 PROTEIN"/>
    <property type="match status" value="1"/>
</dbReference>
<protein>
    <recommendedName>
        <fullName evidence="4">TRAP transporter solute receptor, TAXI family</fullName>
    </recommendedName>
</protein>
<dbReference type="AlphaFoldDB" id="A0A841GP28"/>
<feature type="chain" id="PRO_5032459191" description="TRAP transporter solute receptor, TAXI family" evidence="1">
    <location>
        <begin position="24"/>
        <end position="373"/>
    </location>
</feature>
<keyword evidence="3" id="KW-1185">Reference proteome</keyword>
<dbReference type="PANTHER" id="PTHR42941:SF1">
    <property type="entry name" value="SLL1037 PROTEIN"/>
    <property type="match status" value="1"/>
</dbReference>
<evidence type="ECO:0000256" key="1">
    <source>
        <dbReference type="SAM" id="SignalP"/>
    </source>
</evidence>
<evidence type="ECO:0000313" key="3">
    <source>
        <dbReference type="Proteomes" id="UP000585721"/>
    </source>
</evidence>
<organism evidence="2 3">
    <name type="scientific">Tolumonas osonensis</name>
    <dbReference type="NCBI Taxonomy" id="675874"/>
    <lineage>
        <taxon>Bacteria</taxon>
        <taxon>Pseudomonadati</taxon>
        <taxon>Pseudomonadota</taxon>
        <taxon>Gammaproteobacteria</taxon>
        <taxon>Aeromonadales</taxon>
        <taxon>Aeromonadaceae</taxon>
        <taxon>Tolumonas</taxon>
    </lineage>
</organism>
<dbReference type="Proteomes" id="UP000585721">
    <property type="component" value="Unassembled WGS sequence"/>
</dbReference>
<dbReference type="Pfam" id="PF16868">
    <property type="entry name" value="NMT1_3"/>
    <property type="match status" value="1"/>
</dbReference>
<dbReference type="EMBL" id="JACHGR010000010">
    <property type="protein sequence ID" value="MBB6056871.1"/>
    <property type="molecule type" value="Genomic_DNA"/>
</dbReference>
<comment type="caution">
    <text evidence="2">The sequence shown here is derived from an EMBL/GenBank/DDBJ whole genome shotgun (WGS) entry which is preliminary data.</text>
</comment>
<dbReference type="Gene3D" id="3.40.190.10">
    <property type="entry name" value="Periplasmic binding protein-like II"/>
    <property type="match status" value="2"/>
</dbReference>
<evidence type="ECO:0000313" key="2">
    <source>
        <dbReference type="EMBL" id="MBB6056871.1"/>
    </source>
</evidence>
<keyword evidence="1" id="KW-0732">Signal</keyword>
<reference evidence="2 3" key="1">
    <citation type="submission" date="2020-08" db="EMBL/GenBank/DDBJ databases">
        <title>Genomic Encyclopedia of Type Strains, Phase IV (KMG-IV): sequencing the most valuable type-strain genomes for metagenomic binning, comparative biology and taxonomic classification.</title>
        <authorList>
            <person name="Goeker M."/>
        </authorList>
    </citation>
    <scope>NUCLEOTIDE SEQUENCE [LARGE SCALE GENOMIC DNA]</scope>
    <source>
        <strain evidence="2 3">DSM 22975</strain>
    </source>
</reference>
<dbReference type="RefSeq" id="WP_188027588.1">
    <property type="nucleotide sequence ID" value="NZ_JACHGR010000010.1"/>
</dbReference>
<name>A0A841GP28_9GAMM</name>
<dbReference type="SUPFAM" id="SSF53850">
    <property type="entry name" value="Periplasmic binding protein-like II"/>
    <property type="match status" value="1"/>
</dbReference>
<gene>
    <name evidence="2" type="ORF">HNR75_002818</name>
</gene>
<sequence>MKMSSSIIAVSLLMLLQSAGAGAITPVRNAIATGGQNDTYFRIGEELRQYVMPELQNQTSRGAVDNIKALSKSKGVSFAIVQSDVYQTYVNLQENDPDPAVRQWASDLLNSLRVVAPLYSEEIYFVVHKDSPMQELQDIAGKRLAIGPEGSGTNLTAKNIYYKLFGKAPIVVKPFIEEGVLGSDEGTRYVRSALWHLAHPEAGPEERKADVVVIIGGQPLPLLQRLGKDYKLLATNIKNDATEALLKDYSIGFADQKNYPFLPKHMPVMMVQSYLITAQFRDKQRRGFVKQFADSLCKNYDKLYEHGHDKWKELVWSPQRPHLPSLLSGWKYSDITTPVLEACNADSTSQPSLAAESTALPCTMEDRAIGLCM</sequence>
<proteinExistence type="predicted"/>
<feature type="signal peptide" evidence="1">
    <location>
        <begin position="1"/>
        <end position="23"/>
    </location>
</feature>